<sequence length="82" mass="9536">MWTIKHADLACKEMLSKMSLLDRLIAKEGPLNECEEVLKKKLIDELLDVRDCTLGHKHVYVFVVQIVSGRVTERCHRGRLYL</sequence>
<dbReference type="EMBL" id="QGKV02000832">
    <property type="protein sequence ID" value="KAF3550046.1"/>
    <property type="molecule type" value="Genomic_DNA"/>
</dbReference>
<accession>A0ABQ7CEE8</accession>
<reference evidence="1 2" key="1">
    <citation type="journal article" date="2020" name="BMC Genomics">
        <title>Intraspecific diversification of the crop wild relative Brassica cretica Lam. using demographic model selection.</title>
        <authorList>
            <person name="Kioukis A."/>
            <person name="Michalopoulou V.A."/>
            <person name="Briers L."/>
            <person name="Pirintsos S."/>
            <person name="Studholme D.J."/>
            <person name="Pavlidis P."/>
            <person name="Sarris P.F."/>
        </authorList>
    </citation>
    <scope>NUCLEOTIDE SEQUENCE [LARGE SCALE GENOMIC DNA]</scope>
    <source>
        <strain evidence="2">cv. PFS-1207/04</strain>
    </source>
</reference>
<dbReference type="Proteomes" id="UP000266723">
    <property type="component" value="Unassembled WGS sequence"/>
</dbReference>
<evidence type="ECO:0000313" key="2">
    <source>
        <dbReference type="Proteomes" id="UP000266723"/>
    </source>
</evidence>
<proteinExistence type="predicted"/>
<organism evidence="1 2">
    <name type="scientific">Brassica cretica</name>
    <name type="common">Mustard</name>
    <dbReference type="NCBI Taxonomy" id="69181"/>
    <lineage>
        <taxon>Eukaryota</taxon>
        <taxon>Viridiplantae</taxon>
        <taxon>Streptophyta</taxon>
        <taxon>Embryophyta</taxon>
        <taxon>Tracheophyta</taxon>
        <taxon>Spermatophyta</taxon>
        <taxon>Magnoliopsida</taxon>
        <taxon>eudicotyledons</taxon>
        <taxon>Gunneridae</taxon>
        <taxon>Pentapetalae</taxon>
        <taxon>rosids</taxon>
        <taxon>malvids</taxon>
        <taxon>Brassicales</taxon>
        <taxon>Brassicaceae</taxon>
        <taxon>Brassiceae</taxon>
        <taxon>Brassica</taxon>
    </lineage>
</organism>
<protein>
    <submittedName>
        <fullName evidence="1">Uncharacterized protein</fullName>
    </submittedName>
</protein>
<name>A0ABQ7CEE8_BRACR</name>
<gene>
    <name evidence="1" type="ORF">DY000_02003932</name>
</gene>
<comment type="caution">
    <text evidence="1">The sequence shown here is derived from an EMBL/GenBank/DDBJ whole genome shotgun (WGS) entry which is preliminary data.</text>
</comment>
<keyword evidence="2" id="KW-1185">Reference proteome</keyword>
<evidence type="ECO:0000313" key="1">
    <source>
        <dbReference type="EMBL" id="KAF3550046.1"/>
    </source>
</evidence>